<accession>A0A3D9L1A2</accession>
<comment type="caution">
    <text evidence="1">The sequence shown here is derived from an EMBL/GenBank/DDBJ whole genome shotgun (WGS) entry which is preliminary data.</text>
</comment>
<evidence type="ECO:0000313" key="2">
    <source>
        <dbReference type="Proteomes" id="UP000256779"/>
    </source>
</evidence>
<keyword evidence="2" id="KW-1185">Reference proteome</keyword>
<dbReference type="Proteomes" id="UP000256779">
    <property type="component" value="Unassembled WGS sequence"/>
</dbReference>
<dbReference type="RefSeq" id="WP_115868678.1">
    <property type="nucleotide sequence ID" value="NZ_QREG01000012.1"/>
</dbReference>
<sequence length="158" mass="17333">MIRFTNLLFLLACFALVSCEDDENCGENAQVDGDCFKAVLVSYSTQTYGADGDSRENLFISFQYTNGSERYQLPIRSGKTANNGQVDTFRFTEGEDYSGNSLYFNGDINNPATGNLVVTFTKVDRENGLISATFTWVSAQGGGFNGKFSDVKMDLVAL</sequence>
<proteinExistence type="predicted"/>
<dbReference type="OrthoDB" id="9894454at2"/>
<protein>
    <submittedName>
        <fullName evidence="1">Uncharacterized protein</fullName>
    </submittedName>
</protein>
<reference evidence="1 2" key="1">
    <citation type="submission" date="2018-07" db="EMBL/GenBank/DDBJ databases">
        <title>Genomic Encyclopedia of Type Strains, Phase IV (KMG-IV): sequencing the most valuable type-strain genomes for metagenomic binning, comparative biology and taxonomic classification.</title>
        <authorList>
            <person name="Goeker M."/>
        </authorList>
    </citation>
    <scope>NUCLEOTIDE SEQUENCE [LARGE SCALE GENOMIC DNA]</scope>
    <source>
        <strain evidence="1 2">DSM 4134</strain>
    </source>
</reference>
<evidence type="ECO:0000313" key="1">
    <source>
        <dbReference type="EMBL" id="RED97525.1"/>
    </source>
</evidence>
<name>A0A3D9L1A2_MARFU</name>
<gene>
    <name evidence="1" type="ORF">C7460_112135</name>
</gene>
<organism evidence="1 2">
    <name type="scientific">Marinoscillum furvescens DSM 4134</name>
    <dbReference type="NCBI Taxonomy" id="1122208"/>
    <lineage>
        <taxon>Bacteria</taxon>
        <taxon>Pseudomonadati</taxon>
        <taxon>Bacteroidota</taxon>
        <taxon>Cytophagia</taxon>
        <taxon>Cytophagales</taxon>
        <taxon>Reichenbachiellaceae</taxon>
        <taxon>Marinoscillum</taxon>
    </lineage>
</organism>
<dbReference type="PROSITE" id="PS51257">
    <property type="entry name" value="PROKAR_LIPOPROTEIN"/>
    <property type="match status" value="1"/>
</dbReference>
<dbReference type="EMBL" id="QREG01000012">
    <property type="protein sequence ID" value="RED97525.1"/>
    <property type="molecule type" value="Genomic_DNA"/>
</dbReference>
<dbReference type="AlphaFoldDB" id="A0A3D9L1A2"/>